<dbReference type="SUPFAM" id="SSF46785">
    <property type="entry name" value="Winged helix' DNA-binding domain"/>
    <property type="match status" value="1"/>
</dbReference>
<dbReference type="GO" id="GO:0005634">
    <property type="term" value="C:nucleus"/>
    <property type="evidence" value="ECO:0007669"/>
    <property type="project" value="UniProtKB-SubCell"/>
</dbReference>
<organism evidence="9 10">
    <name type="scientific">Lichtheimia ornata</name>
    <dbReference type="NCBI Taxonomy" id="688661"/>
    <lineage>
        <taxon>Eukaryota</taxon>
        <taxon>Fungi</taxon>
        <taxon>Fungi incertae sedis</taxon>
        <taxon>Mucoromycota</taxon>
        <taxon>Mucoromycotina</taxon>
        <taxon>Mucoromycetes</taxon>
        <taxon>Mucorales</taxon>
        <taxon>Lichtheimiaceae</taxon>
        <taxon>Lichtheimia</taxon>
    </lineage>
</organism>
<keyword evidence="10" id="KW-1185">Reference proteome</keyword>
<comment type="similarity">
    <text evidence="2 7">Belongs to the HSF family.</text>
</comment>
<proteinExistence type="inferred from homology"/>
<dbReference type="InterPro" id="IPR000232">
    <property type="entry name" value="HSF_DNA-bd"/>
</dbReference>
<name>A0AAD7VA88_9FUNG</name>
<dbReference type="InterPro" id="IPR036390">
    <property type="entry name" value="WH_DNA-bd_sf"/>
</dbReference>
<evidence type="ECO:0000256" key="4">
    <source>
        <dbReference type="ARBA" id="ARBA00023125"/>
    </source>
</evidence>
<dbReference type="RefSeq" id="XP_058347187.1">
    <property type="nucleotide sequence ID" value="XM_058482056.1"/>
</dbReference>
<dbReference type="FunFam" id="1.10.10.10:FF:000027">
    <property type="entry name" value="Heat shock transcription factor 1"/>
    <property type="match status" value="1"/>
</dbReference>
<keyword evidence="4" id="KW-0238">DNA-binding</keyword>
<dbReference type="Pfam" id="PF00447">
    <property type="entry name" value="HSF_DNA-bind"/>
    <property type="match status" value="1"/>
</dbReference>
<feature type="domain" description="HSF-type DNA-binding" evidence="8">
    <location>
        <begin position="21"/>
        <end position="129"/>
    </location>
</feature>
<evidence type="ECO:0000256" key="6">
    <source>
        <dbReference type="ARBA" id="ARBA00023242"/>
    </source>
</evidence>
<dbReference type="PANTHER" id="PTHR10015:SF427">
    <property type="entry name" value="HEAT SHOCK FACTOR PROTEIN"/>
    <property type="match status" value="1"/>
</dbReference>
<comment type="subcellular location">
    <subcellularLocation>
        <location evidence="1">Nucleus</location>
    </subcellularLocation>
</comment>
<dbReference type="PANTHER" id="PTHR10015">
    <property type="entry name" value="HEAT SHOCK TRANSCRIPTION FACTOR"/>
    <property type="match status" value="1"/>
</dbReference>
<gene>
    <name evidence="9" type="ORF">O0I10_001967</name>
</gene>
<keyword evidence="6" id="KW-0539">Nucleus</keyword>
<dbReference type="PRINTS" id="PR00056">
    <property type="entry name" value="HSFDOMAIN"/>
</dbReference>
<evidence type="ECO:0000313" key="10">
    <source>
        <dbReference type="Proteomes" id="UP001234581"/>
    </source>
</evidence>
<evidence type="ECO:0000256" key="5">
    <source>
        <dbReference type="ARBA" id="ARBA00023163"/>
    </source>
</evidence>
<dbReference type="SMART" id="SM00415">
    <property type="entry name" value="HSF"/>
    <property type="match status" value="1"/>
</dbReference>
<dbReference type="GeneID" id="83209385"/>
<evidence type="ECO:0000313" key="9">
    <source>
        <dbReference type="EMBL" id="KAJ8662274.1"/>
    </source>
</evidence>
<evidence type="ECO:0000256" key="2">
    <source>
        <dbReference type="ARBA" id="ARBA00006403"/>
    </source>
</evidence>
<evidence type="ECO:0000256" key="7">
    <source>
        <dbReference type="RuleBase" id="RU004020"/>
    </source>
</evidence>
<evidence type="ECO:0000256" key="1">
    <source>
        <dbReference type="ARBA" id="ARBA00004123"/>
    </source>
</evidence>
<reference evidence="9 10" key="1">
    <citation type="submission" date="2023-03" db="EMBL/GenBank/DDBJ databases">
        <title>Genome sequence of Lichtheimia ornata CBS 291.66.</title>
        <authorList>
            <person name="Mohabir J.T."/>
            <person name="Shea T.P."/>
            <person name="Kurbessoian T."/>
            <person name="Berby B."/>
            <person name="Fontaine J."/>
            <person name="Livny J."/>
            <person name="Gnirke A."/>
            <person name="Stajich J.E."/>
            <person name="Cuomo C.A."/>
        </authorList>
    </citation>
    <scope>NUCLEOTIDE SEQUENCE [LARGE SCALE GENOMIC DNA]</scope>
    <source>
        <strain evidence="9">CBS 291.66</strain>
    </source>
</reference>
<protein>
    <recommendedName>
        <fullName evidence="8">HSF-type DNA-binding domain-containing protein</fullName>
    </recommendedName>
</protein>
<evidence type="ECO:0000256" key="3">
    <source>
        <dbReference type="ARBA" id="ARBA00023015"/>
    </source>
</evidence>
<dbReference type="GO" id="GO:0003700">
    <property type="term" value="F:DNA-binding transcription factor activity"/>
    <property type="evidence" value="ECO:0007669"/>
    <property type="project" value="InterPro"/>
</dbReference>
<dbReference type="Proteomes" id="UP001234581">
    <property type="component" value="Unassembled WGS sequence"/>
</dbReference>
<keyword evidence="5" id="KW-0804">Transcription</keyword>
<sequence>MLHHDSPSLMDHEDDNGAGKPLPNFVKKLWMLVNKTSIDMLICWTNDGTGIWIADAGEFSKSVLPCYFKHGNWQSFVRQLNLYGFRKVCNTYTSGGVADNSSHQSDGWHFRHSYFRKGAEHLLQYVKRKRSGGGGVGGSSGQFNMKFVPPYTVPIGLVSSSSSSESNPVISSTGTIDHEGINVDDTRQNYAAAVASNALQTRLQLIEDNLRDMESRNAHVCSNLLEMQRIQTHQNQALHNILAFVNSMPDAASSSNQADRLMHECERYASQLSRTKQGHISGSTGTCLFNHRYPCGTAKYPNDTQILSSPSSGVRDIKECLTTTLPSIATAIATGEQETLRLPPLFSTRRHVNNGIENAFE</sequence>
<dbReference type="GO" id="GO:0043565">
    <property type="term" value="F:sequence-specific DNA binding"/>
    <property type="evidence" value="ECO:0007669"/>
    <property type="project" value="InterPro"/>
</dbReference>
<dbReference type="AlphaFoldDB" id="A0AAD7VA88"/>
<evidence type="ECO:0000259" key="8">
    <source>
        <dbReference type="SMART" id="SM00415"/>
    </source>
</evidence>
<dbReference type="EMBL" id="JARTCD010000005">
    <property type="protein sequence ID" value="KAJ8662274.1"/>
    <property type="molecule type" value="Genomic_DNA"/>
</dbReference>
<keyword evidence="3" id="KW-0805">Transcription regulation</keyword>
<dbReference type="InterPro" id="IPR036388">
    <property type="entry name" value="WH-like_DNA-bd_sf"/>
</dbReference>
<accession>A0AAD7VA88</accession>
<dbReference type="Gene3D" id="1.10.10.10">
    <property type="entry name" value="Winged helix-like DNA-binding domain superfamily/Winged helix DNA-binding domain"/>
    <property type="match status" value="1"/>
</dbReference>
<comment type="caution">
    <text evidence="9">The sequence shown here is derived from an EMBL/GenBank/DDBJ whole genome shotgun (WGS) entry which is preliminary data.</text>
</comment>